<protein>
    <submittedName>
        <fullName evidence="2">Uncharacterized protein</fullName>
    </submittedName>
</protein>
<evidence type="ECO:0000313" key="2">
    <source>
        <dbReference type="EMBL" id="KAJ8438046.1"/>
    </source>
</evidence>
<dbReference type="AlphaFoldDB" id="A0A9Q1QE00"/>
<gene>
    <name evidence="2" type="ORF">Cgig2_014175</name>
</gene>
<reference evidence="2" key="1">
    <citation type="submission" date="2022-04" db="EMBL/GenBank/DDBJ databases">
        <title>Carnegiea gigantea Genome sequencing and assembly v2.</title>
        <authorList>
            <person name="Copetti D."/>
            <person name="Sanderson M.J."/>
            <person name="Burquez A."/>
            <person name="Wojciechowski M.F."/>
        </authorList>
    </citation>
    <scope>NUCLEOTIDE SEQUENCE</scope>
    <source>
        <strain evidence="2">SGP5-SGP5p</strain>
        <tissue evidence="2">Aerial part</tissue>
    </source>
</reference>
<dbReference type="Proteomes" id="UP001153076">
    <property type="component" value="Unassembled WGS sequence"/>
</dbReference>
<sequence>MAFPHSLSTKEMAEYVIHHFAWDRPGVAFPLSPLPKDFQALCLSYELAMAEEAAEDYEIPALSQVIFYAILQNEAERLGVLHRRALRTLKSVLTKLRWNTFKSWVWLYGDCIFEAWFRMRAAPEEGSGAGQQGKGSEEEPKGEGSTTEGAASPSNDEKHWRRALCLPHPLPEDFHTLCPRFSLPEAEGAAADFELSEMVQATFYAMLLNEAVELGVVHSFMAKGLKAALVGLRWSSFEDPMDPGPRPLPSDDHGLCPRFDLAVARRYAHDSHIPEMVPVIFYAMVIDDAAELGLSCRLTMDVVMWAMRKLDWGPVEAWLGDND</sequence>
<evidence type="ECO:0000313" key="3">
    <source>
        <dbReference type="Proteomes" id="UP001153076"/>
    </source>
</evidence>
<keyword evidence="3" id="KW-1185">Reference proteome</keyword>
<comment type="caution">
    <text evidence="2">The sequence shown here is derived from an EMBL/GenBank/DDBJ whole genome shotgun (WGS) entry which is preliminary data.</text>
</comment>
<proteinExistence type="predicted"/>
<evidence type="ECO:0000256" key="1">
    <source>
        <dbReference type="SAM" id="MobiDB-lite"/>
    </source>
</evidence>
<name>A0A9Q1QE00_9CARY</name>
<feature type="region of interest" description="Disordered" evidence="1">
    <location>
        <begin position="124"/>
        <end position="156"/>
    </location>
</feature>
<accession>A0A9Q1QE00</accession>
<organism evidence="2 3">
    <name type="scientific">Carnegiea gigantea</name>
    <dbReference type="NCBI Taxonomy" id="171969"/>
    <lineage>
        <taxon>Eukaryota</taxon>
        <taxon>Viridiplantae</taxon>
        <taxon>Streptophyta</taxon>
        <taxon>Embryophyta</taxon>
        <taxon>Tracheophyta</taxon>
        <taxon>Spermatophyta</taxon>
        <taxon>Magnoliopsida</taxon>
        <taxon>eudicotyledons</taxon>
        <taxon>Gunneridae</taxon>
        <taxon>Pentapetalae</taxon>
        <taxon>Caryophyllales</taxon>
        <taxon>Cactineae</taxon>
        <taxon>Cactaceae</taxon>
        <taxon>Cactoideae</taxon>
        <taxon>Echinocereeae</taxon>
        <taxon>Carnegiea</taxon>
    </lineage>
</organism>
<dbReference type="EMBL" id="JAKOGI010000272">
    <property type="protein sequence ID" value="KAJ8438046.1"/>
    <property type="molecule type" value="Genomic_DNA"/>
</dbReference>